<reference evidence="1 2" key="1">
    <citation type="submission" date="2016-07" db="EMBL/GenBank/DDBJ databases">
        <title>Pervasive Adenine N6-methylation of Active Genes in Fungi.</title>
        <authorList>
            <consortium name="DOE Joint Genome Institute"/>
            <person name="Mondo S.J."/>
            <person name="Dannebaum R.O."/>
            <person name="Kuo R.C."/>
            <person name="Labutti K."/>
            <person name="Haridas S."/>
            <person name="Kuo A."/>
            <person name="Salamov A."/>
            <person name="Ahrendt S.R."/>
            <person name="Lipzen A."/>
            <person name="Sullivan W."/>
            <person name="Andreopoulos W.B."/>
            <person name="Clum A."/>
            <person name="Lindquist E."/>
            <person name="Daum C."/>
            <person name="Ramamoorthy G.K."/>
            <person name="Gryganskyi A."/>
            <person name="Culley D."/>
            <person name="Magnuson J.K."/>
            <person name="James T.Y."/>
            <person name="O'Malley M.A."/>
            <person name="Stajich J.E."/>
            <person name="Spatafora J.W."/>
            <person name="Visel A."/>
            <person name="Grigoriev I.V."/>
        </authorList>
    </citation>
    <scope>NUCLEOTIDE SEQUENCE [LARGE SCALE GENOMIC DNA]</scope>
    <source>
        <strain evidence="1 2">NRRL 2496</strain>
    </source>
</reference>
<evidence type="ECO:0000313" key="2">
    <source>
        <dbReference type="Proteomes" id="UP000242180"/>
    </source>
</evidence>
<dbReference type="PANTHER" id="PTHR36050">
    <property type="entry name" value="O-FUCOSYLTRANSFERASE 30"/>
    <property type="match status" value="1"/>
</dbReference>
<dbReference type="AlphaFoldDB" id="A0A1X2H171"/>
<comment type="caution">
    <text evidence="1">The sequence shown here is derived from an EMBL/GenBank/DDBJ whole genome shotgun (WGS) entry which is preliminary data.</text>
</comment>
<dbReference type="OrthoDB" id="1882547at2759"/>
<dbReference type="OMA" id="AWHSTEN"/>
<dbReference type="Gene3D" id="3.40.50.11350">
    <property type="match status" value="1"/>
</dbReference>
<dbReference type="CDD" id="cd11296">
    <property type="entry name" value="O-FucT_like"/>
    <property type="match status" value="1"/>
</dbReference>
<dbReference type="InParanoid" id="A0A1X2H171"/>
<protein>
    <recommendedName>
        <fullName evidence="3">GDP-fucose protein O-fucosyltransferase-domain-containing protein</fullName>
    </recommendedName>
</protein>
<name>A0A1X2H171_SYNRA</name>
<keyword evidence="2" id="KW-1185">Reference proteome</keyword>
<dbReference type="STRING" id="13706.A0A1X2H171"/>
<sequence>MIRTSKLLVAAGLATLCLVFALTRHPIIQQPLGTAPKQLWRPAQHDSTSQQQVITAKEEKFITFNPHSGLHNQRLALINALVLAKALDRTLLLPQLNLGKGVYWWPSPILSKKLSDCPGVPVTERTKLCHNEYRKYIPVPVSTVFDLDFADSTGIRTIQRQNMALDYYQTYFALGNDSDVYRVDDKDRFSYRIYENANSSEPLGKYKVKLDLDNLRNRPETFLEFNSLFGTPRLVLERDGALHRLRDWISYEMGFGHPVVLNQALAVVGQLGGPGAFVSVHLRTGDGVFRATRAATMDKVRQTLEQHNSQVRHHHSAEDMAIEEITRLAKEGEISQALHACLDIQSPEVHPRLRMVFMATDAAQPRRTMAEFFDEFACLFTLSDFPDAVAATVTTGQYDGVSSYGPLLLPLVDAEVASHGSFFEGTRRSTFSKYIQYRNRRFRSYYPTI</sequence>
<accession>A0A1X2H171</accession>
<gene>
    <name evidence="1" type="ORF">BCR43DRAFT_97953</name>
</gene>
<dbReference type="EMBL" id="MCGN01000011">
    <property type="protein sequence ID" value="ORY91170.1"/>
    <property type="molecule type" value="Genomic_DNA"/>
</dbReference>
<dbReference type="PANTHER" id="PTHR36050:SF1">
    <property type="entry name" value="O-FUCOSYLTRANSFERASE 30"/>
    <property type="match status" value="1"/>
</dbReference>
<dbReference type="Proteomes" id="UP000242180">
    <property type="component" value="Unassembled WGS sequence"/>
</dbReference>
<evidence type="ECO:0000313" key="1">
    <source>
        <dbReference type="EMBL" id="ORY91170.1"/>
    </source>
</evidence>
<evidence type="ECO:0008006" key="3">
    <source>
        <dbReference type="Google" id="ProtNLM"/>
    </source>
</evidence>
<proteinExistence type="predicted"/>
<organism evidence="1 2">
    <name type="scientific">Syncephalastrum racemosum</name>
    <name type="common">Filamentous fungus</name>
    <dbReference type="NCBI Taxonomy" id="13706"/>
    <lineage>
        <taxon>Eukaryota</taxon>
        <taxon>Fungi</taxon>
        <taxon>Fungi incertae sedis</taxon>
        <taxon>Mucoromycota</taxon>
        <taxon>Mucoromycotina</taxon>
        <taxon>Mucoromycetes</taxon>
        <taxon>Mucorales</taxon>
        <taxon>Syncephalastraceae</taxon>
        <taxon>Syncephalastrum</taxon>
    </lineage>
</organism>